<protein>
    <submittedName>
        <fullName evidence="2">Uncharacterized protein</fullName>
    </submittedName>
</protein>
<organism evidence="2 3">
    <name type="scientific">Propioniciclava coleopterorum</name>
    <dbReference type="NCBI Taxonomy" id="2714937"/>
    <lineage>
        <taxon>Bacteria</taxon>
        <taxon>Bacillati</taxon>
        <taxon>Actinomycetota</taxon>
        <taxon>Actinomycetes</taxon>
        <taxon>Propionibacteriales</taxon>
        <taxon>Propionibacteriaceae</taxon>
        <taxon>Propioniciclava</taxon>
    </lineage>
</organism>
<dbReference type="AlphaFoldDB" id="A0A6G7Y827"/>
<dbReference type="Proteomes" id="UP000501058">
    <property type="component" value="Chromosome"/>
</dbReference>
<feature type="compositionally biased region" description="Basic residues" evidence="1">
    <location>
        <begin position="531"/>
        <end position="551"/>
    </location>
</feature>
<reference evidence="2 3" key="1">
    <citation type="submission" date="2020-03" db="EMBL/GenBank/DDBJ databases">
        <title>Propioniciclava sp. nov., isolated from Hydrophilus acuminatus.</title>
        <authorList>
            <person name="Hyun D.-W."/>
            <person name="Bae J.-W."/>
        </authorList>
    </citation>
    <scope>NUCLEOTIDE SEQUENCE [LARGE SCALE GENOMIC DNA]</scope>
    <source>
        <strain evidence="2 3">HDW11</strain>
    </source>
</reference>
<feature type="compositionally biased region" description="Low complexity" evidence="1">
    <location>
        <begin position="465"/>
        <end position="502"/>
    </location>
</feature>
<evidence type="ECO:0000313" key="2">
    <source>
        <dbReference type="EMBL" id="QIK72767.1"/>
    </source>
</evidence>
<evidence type="ECO:0000313" key="3">
    <source>
        <dbReference type="Proteomes" id="UP000501058"/>
    </source>
</evidence>
<feature type="compositionally biased region" description="Pro residues" evidence="1">
    <location>
        <begin position="503"/>
        <end position="520"/>
    </location>
</feature>
<dbReference type="RefSeq" id="WP_166233842.1">
    <property type="nucleotide sequence ID" value="NZ_CP049865.1"/>
</dbReference>
<feature type="region of interest" description="Disordered" evidence="1">
    <location>
        <begin position="432"/>
        <end position="451"/>
    </location>
</feature>
<dbReference type="EMBL" id="CP049865">
    <property type="protein sequence ID" value="QIK72767.1"/>
    <property type="molecule type" value="Genomic_DNA"/>
</dbReference>
<proteinExistence type="predicted"/>
<feature type="compositionally biased region" description="Basic residues" evidence="1">
    <location>
        <begin position="581"/>
        <end position="604"/>
    </location>
</feature>
<feature type="compositionally biased region" description="Basic residues" evidence="1">
    <location>
        <begin position="621"/>
        <end position="654"/>
    </location>
</feature>
<keyword evidence="3" id="KW-1185">Reference proteome</keyword>
<evidence type="ECO:0000256" key="1">
    <source>
        <dbReference type="SAM" id="MobiDB-lite"/>
    </source>
</evidence>
<feature type="compositionally biased region" description="Pro residues" evidence="1">
    <location>
        <begin position="552"/>
        <end position="565"/>
    </location>
</feature>
<name>A0A6G7Y827_9ACTN</name>
<sequence length="673" mass="71149">MSPSDPHPRRLKDAASQVKKLRGWAASDVSVAEPLVDALNEVTALRLLAHDHAEAAADAQDALTRANGLVALHGAVGPFTPVDDGVRFVTATTQLAAVQAGLGQPSAAGQMAAAARGWMRLLPHVDLVPYLAGRTASWLLQARARGALADGDLALANAYADAAAARAREGRADAAEDRVLVDALLLAGDARWAAGLPSDAAAFAREATQVARASLDAQVTRGRAADGQAGRFVTPLADAGRDLADRLPVAGSLPEAIAARRTLADGWAAARPALGDAALDAETHARADLARDLAGAGHLEEAVAQAGLAAEAAAALAASEARAGDRLAAQFAAVTALADALLRSDEAADARDALASLFDRYGSLRRPEGLSAWLAVATLARAEAERATGDAEASERSLRSFHELTRALRAADPRGTAVASVPDPAYALASARGAALPGPGPAPHWDDLPDDESLAASTRAHRTVADAAAPVATAPDEAAAASSPAATSPTPAAPGPGREPAAPAEPEPTPPAPAPRPFPSPVRDRRPCPRSVRRRRPHRPLPSRPRRRRPLPRLPHPARPSPSRPSPRDLSRPSPWPRSHPSQRRHFRPSLRHHARPSPRRRSRPSPQPPTARPRSPSRPTARRSGRPRWRRRARRWRRRRRPGTARRSSRRPRPSWTRCGRSPMPIPDGWPT</sequence>
<gene>
    <name evidence="2" type="ORF">G7070_11400</name>
</gene>
<feature type="region of interest" description="Disordered" evidence="1">
    <location>
        <begin position="457"/>
        <end position="673"/>
    </location>
</feature>
<dbReference type="KEGG" id="prv:G7070_11400"/>
<accession>A0A6G7Y827</accession>